<evidence type="ECO:0000256" key="1">
    <source>
        <dbReference type="SAM" id="SignalP"/>
    </source>
</evidence>
<evidence type="ECO:0008006" key="4">
    <source>
        <dbReference type="Google" id="ProtNLM"/>
    </source>
</evidence>
<dbReference type="Proteomes" id="UP000824070">
    <property type="component" value="Unassembled WGS sequence"/>
</dbReference>
<feature type="chain" id="PRO_5039549362" description="Lipoprotein" evidence="1">
    <location>
        <begin position="20"/>
        <end position="199"/>
    </location>
</feature>
<keyword evidence="1" id="KW-0732">Signal</keyword>
<dbReference type="EMBL" id="DVMV01000016">
    <property type="protein sequence ID" value="HIU45149.1"/>
    <property type="molecule type" value="Genomic_DNA"/>
</dbReference>
<name>A0A9D1LNH5_9FIRM</name>
<accession>A0A9D1LNH5</accession>
<evidence type="ECO:0000313" key="2">
    <source>
        <dbReference type="EMBL" id="HIU45149.1"/>
    </source>
</evidence>
<evidence type="ECO:0000313" key="3">
    <source>
        <dbReference type="Proteomes" id="UP000824070"/>
    </source>
</evidence>
<sequence length="199" mass="22582">MNHKVICLFAALLPLSSCAVSTFPAKRFLTYADAKSFLLKKTSEKDGGSFIFDPEPILSRFYDLSVEEACVTDFIEFFARSKDGHRAMWNPALTIDYDVQADNGVFGLQVLIPNTVISPDYFSPEDEFVVYQGYGLWGIIKEGAGNSSDYEYSEEWYAQGLFFISITLKHPEMDIGWLDERMLDPLWGVVITEFASCWD</sequence>
<organism evidence="2 3">
    <name type="scientific">Candidatus Alloenteromonas pullicola</name>
    <dbReference type="NCBI Taxonomy" id="2840784"/>
    <lineage>
        <taxon>Bacteria</taxon>
        <taxon>Bacillati</taxon>
        <taxon>Bacillota</taxon>
        <taxon>Bacillota incertae sedis</taxon>
        <taxon>Candidatus Alloenteromonas</taxon>
    </lineage>
</organism>
<comment type="caution">
    <text evidence="2">The sequence shown here is derived from an EMBL/GenBank/DDBJ whole genome shotgun (WGS) entry which is preliminary data.</text>
</comment>
<reference evidence="2" key="1">
    <citation type="submission" date="2020-10" db="EMBL/GenBank/DDBJ databases">
        <authorList>
            <person name="Gilroy R."/>
        </authorList>
    </citation>
    <scope>NUCLEOTIDE SEQUENCE</scope>
    <source>
        <strain evidence="2">ChiGjej1B1-22543</strain>
    </source>
</reference>
<gene>
    <name evidence="2" type="ORF">IAC52_02500</name>
</gene>
<feature type="signal peptide" evidence="1">
    <location>
        <begin position="1"/>
        <end position="19"/>
    </location>
</feature>
<dbReference type="AlphaFoldDB" id="A0A9D1LNH5"/>
<protein>
    <recommendedName>
        <fullName evidence="4">Lipoprotein</fullName>
    </recommendedName>
</protein>
<reference evidence="2" key="2">
    <citation type="journal article" date="2021" name="PeerJ">
        <title>Extensive microbial diversity within the chicken gut microbiome revealed by metagenomics and culture.</title>
        <authorList>
            <person name="Gilroy R."/>
            <person name="Ravi A."/>
            <person name="Getino M."/>
            <person name="Pursley I."/>
            <person name="Horton D.L."/>
            <person name="Alikhan N.F."/>
            <person name="Baker D."/>
            <person name="Gharbi K."/>
            <person name="Hall N."/>
            <person name="Watson M."/>
            <person name="Adriaenssens E.M."/>
            <person name="Foster-Nyarko E."/>
            <person name="Jarju S."/>
            <person name="Secka A."/>
            <person name="Antonio M."/>
            <person name="Oren A."/>
            <person name="Chaudhuri R.R."/>
            <person name="La Ragione R."/>
            <person name="Hildebrand F."/>
            <person name="Pallen M.J."/>
        </authorList>
    </citation>
    <scope>NUCLEOTIDE SEQUENCE</scope>
    <source>
        <strain evidence="2">ChiGjej1B1-22543</strain>
    </source>
</reference>
<proteinExistence type="predicted"/>